<protein>
    <submittedName>
        <fullName evidence="1">Uncharacterized protein</fullName>
    </submittedName>
</protein>
<dbReference type="GeneID" id="7830416"/>
<dbReference type="EMBL" id="GG662455">
    <property type="protein sequence ID" value="EAS04172.2"/>
    <property type="molecule type" value="Genomic_DNA"/>
</dbReference>
<dbReference type="RefSeq" id="XP_001024417.2">
    <property type="nucleotide sequence ID" value="XM_001024417.2"/>
</dbReference>
<sequence>MLKAQKIIEEKLQKNQFISYIVKINKDGQQILHKFGYSRAFLDIMGVYNNYESFFMRRGPINPFNQQNRLDRLIAGLFHKAEGFFQKQTNNYSDYYSNEQIYTLDNISFNCDFVIDKIFLNKSDKYYVNAGFLLQIATYKISEDTLARIKSFRLKNGQNKLLKYIDSKDEYQDIHYTCETELFLNRYYQ</sequence>
<name>Q247X3_TETTS</name>
<dbReference type="Proteomes" id="UP000009168">
    <property type="component" value="Unassembled WGS sequence"/>
</dbReference>
<keyword evidence="2" id="KW-1185">Reference proteome</keyword>
<evidence type="ECO:0000313" key="2">
    <source>
        <dbReference type="Proteomes" id="UP000009168"/>
    </source>
</evidence>
<evidence type="ECO:0000313" key="1">
    <source>
        <dbReference type="EMBL" id="EAS04172.2"/>
    </source>
</evidence>
<gene>
    <name evidence="1" type="ORF">TTHERM_00533950</name>
</gene>
<reference evidence="2" key="1">
    <citation type="journal article" date="2006" name="PLoS Biol.">
        <title>Macronuclear genome sequence of the ciliate Tetrahymena thermophila, a model eukaryote.</title>
        <authorList>
            <person name="Eisen J.A."/>
            <person name="Coyne R.S."/>
            <person name="Wu M."/>
            <person name="Wu D."/>
            <person name="Thiagarajan M."/>
            <person name="Wortman J.R."/>
            <person name="Badger J.H."/>
            <person name="Ren Q."/>
            <person name="Amedeo P."/>
            <person name="Jones K.M."/>
            <person name="Tallon L.J."/>
            <person name="Delcher A.L."/>
            <person name="Salzberg S.L."/>
            <person name="Silva J.C."/>
            <person name="Haas B.J."/>
            <person name="Majoros W.H."/>
            <person name="Farzad M."/>
            <person name="Carlton J.M."/>
            <person name="Smith R.K. Jr."/>
            <person name="Garg J."/>
            <person name="Pearlman R.E."/>
            <person name="Karrer K.M."/>
            <person name="Sun L."/>
            <person name="Manning G."/>
            <person name="Elde N.C."/>
            <person name="Turkewitz A.P."/>
            <person name="Asai D.J."/>
            <person name="Wilkes D.E."/>
            <person name="Wang Y."/>
            <person name="Cai H."/>
            <person name="Collins K."/>
            <person name="Stewart B.A."/>
            <person name="Lee S.R."/>
            <person name="Wilamowska K."/>
            <person name="Weinberg Z."/>
            <person name="Ruzzo W.L."/>
            <person name="Wloga D."/>
            <person name="Gaertig J."/>
            <person name="Frankel J."/>
            <person name="Tsao C.-C."/>
            <person name="Gorovsky M.A."/>
            <person name="Keeling P.J."/>
            <person name="Waller R.F."/>
            <person name="Patron N.J."/>
            <person name="Cherry J.M."/>
            <person name="Stover N.A."/>
            <person name="Krieger C.J."/>
            <person name="del Toro C."/>
            <person name="Ryder H.F."/>
            <person name="Williamson S.C."/>
            <person name="Barbeau R.A."/>
            <person name="Hamilton E.P."/>
            <person name="Orias E."/>
        </authorList>
    </citation>
    <scope>NUCLEOTIDE SEQUENCE [LARGE SCALE GENOMIC DNA]</scope>
    <source>
        <strain evidence="2">SB210</strain>
    </source>
</reference>
<proteinExistence type="predicted"/>
<dbReference type="InParanoid" id="Q247X3"/>
<dbReference type="HOGENOM" id="CLU_736696_0_0_1"/>
<dbReference type="KEGG" id="tet:TTHERM_00533950"/>
<dbReference type="AlphaFoldDB" id="Q247X3"/>
<organism evidence="1 2">
    <name type="scientific">Tetrahymena thermophila (strain SB210)</name>
    <dbReference type="NCBI Taxonomy" id="312017"/>
    <lineage>
        <taxon>Eukaryota</taxon>
        <taxon>Sar</taxon>
        <taxon>Alveolata</taxon>
        <taxon>Ciliophora</taxon>
        <taxon>Intramacronucleata</taxon>
        <taxon>Oligohymenophorea</taxon>
        <taxon>Hymenostomatida</taxon>
        <taxon>Tetrahymenina</taxon>
        <taxon>Tetrahymenidae</taxon>
        <taxon>Tetrahymena</taxon>
    </lineage>
</organism>
<accession>Q247X3</accession>